<protein>
    <submittedName>
        <fullName evidence="1">Uncharacterized protein</fullName>
    </submittedName>
</protein>
<proteinExistence type="predicted"/>
<accession>A0A7J7GAM5</accession>
<dbReference type="AlphaFoldDB" id="A0A7J7GAM5"/>
<keyword evidence="2" id="KW-1185">Reference proteome</keyword>
<dbReference type="EMBL" id="JACBKZ010000012">
    <property type="protein sequence ID" value="KAF5936981.1"/>
    <property type="molecule type" value="Genomic_DNA"/>
</dbReference>
<name>A0A7J7GAM5_CAMSI</name>
<reference evidence="2" key="1">
    <citation type="journal article" date="2020" name="Nat. Commun.">
        <title>Genome assembly of wild tea tree DASZ reveals pedigree and selection history of tea varieties.</title>
        <authorList>
            <person name="Zhang W."/>
            <person name="Zhang Y."/>
            <person name="Qiu H."/>
            <person name="Guo Y."/>
            <person name="Wan H."/>
            <person name="Zhang X."/>
            <person name="Scossa F."/>
            <person name="Alseekh S."/>
            <person name="Zhang Q."/>
            <person name="Wang P."/>
            <person name="Xu L."/>
            <person name="Schmidt M.H."/>
            <person name="Jia X."/>
            <person name="Li D."/>
            <person name="Zhu A."/>
            <person name="Guo F."/>
            <person name="Chen W."/>
            <person name="Ni D."/>
            <person name="Usadel B."/>
            <person name="Fernie A.R."/>
            <person name="Wen W."/>
        </authorList>
    </citation>
    <scope>NUCLEOTIDE SEQUENCE [LARGE SCALE GENOMIC DNA]</scope>
    <source>
        <strain evidence="2">cv. G240</strain>
    </source>
</reference>
<evidence type="ECO:0000313" key="2">
    <source>
        <dbReference type="Proteomes" id="UP000593564"/>
    </source>
</evidence>
<gene>
    <name evidence="1" type="ORF">HYC85_024487</name>
</gene>
<sequence length="67" mass="7543">MLSEIVDLLASTRTDCAMFVCYIIRQYMEGGDIGRTMDGQTPDELRASMVKMFLNDPVRGVRVLGRV</sequence>
<reference evidence="1 2" key="2">
    <citation type="submission" date="2020-07" db="EMBL/GenBank/DDBJ databases">
        <title>Genome assembly of wild tea tree DASZ reveals pedigree and selection history of tea varieties.</title>
        <authorList>
            <person name="Zhang W."/>
        </authorList>
    </citation>
    <scope>NUCLEOTIDE SEQUENCE [LARGE SCALE GENOMIC DNA]</scope>
    <source>
        <strain evidence="2">cv. G240</strain>
        <tissue evidence="1">Leaf</tissue>
    </source>
</reference>
<evidence type="ECO:0000313" key="1">
    <source>
        <dbReference type="EMBL" id="KAF5936981.1"/>
    </source>
</evidence>
<organism evidence="1 2">
    <name type="scientific">Camellia sinensis</name>
    <name type="common">Tea plant</name>
    <name type="synonym">Thea sinensis</name>
    <dbReference type="NCBI Taxonomy" id="4442"/>
    <lineage>
        <taxon>Eukaryota</taxon>
        <taxon>Viridiplantae</taxon>
        <taxon>Streptophyta</taxon>
        <taxon>Embryophyta</taxon>
        <taxon>Tracheophyta</taxon>
        <taxon>Spermatophyta</taxon>
        <taxon>Magnoliopsida</taxon>
        <taxon>eudicotyledons</taxon>
        <taxon>Gunneridae</taxon>
        <taxon>Pentapetalae</taxon>
        <taxon>asterids</taxon>
        <taxon>Ericales</taxon>
        <taxon>Theaceae</taxon>
        <taxon>Camellia</taxon>
    </lineage>
</organism>
<dbReference type="Proteomes" id="UP000593564">
    <property type="component" value="Unassembled WGS sequence"/>
</dbReference>
<comment type="caution">
    <text evidence="1">The sequence shown here is derived from an EMBL/GenBank/DDBJ whole genome shotgun (WGS) entry which is preliminary data.</text>
</comment>